<feature type="chain" id="PRO_5045097583" evidence="1">
    <location>
        <begin position="21"/>
        <end position="210"/>
    </location>
</feature>
<proteinExistence type="predicted"/>
<evidence type="ECO:0000313" key="2">
    <source>
        <dbReference type="EMBL" id="MEC5388067.1"/>
    </source>
</evidence>
<comment type="caution">
    <text evidence="2">The sequence shown here is derived from an EMBL/GenBank/DDBJ whole genome shotgun (WGS) entry which is preliminary data.</text>
</comment>
<dbReference type="RefSeq" id="WP_327601037.1">
    <property type="nucleotide sequence ID" value="NZ_JAYXHS010000004.1"/>
</dbReference>
<reference evidence="2 3" key="1">
    <citation type="submission" date="2024-01" db="EMBL/GenBank/DDBJ databases">
        <title>Uliginosibacterium soil sp. nov.</title>
        <authorList>
            <person name="Lv Y."/>
        </authorList>
    </citation>
    <scope>NUCLEOTIDE SEQUENCE [LARGE SCALE GENOMIC DNA]</scope>
    <source>
        <strain evidence="2 3">H3</strain>
    </source>
</reference>
<evidence type="ECO:0000256" key="1">
    <source>
        <dbReference type="SAM" id="SignalP"/>
    </source>
</evidence>
<dbReference type="Proteomes" id="UP001331561">
    <property type="component" value="Unassembled WGS sequence"/>
</dbReference>
<protein>
    <submittedName>
        <fullName evidence="2">DUF6134 family protein</fullName>
    </submittedName>
</protein>
<dbReference type="EMBL" id="JAYXHS010000004">
    <property type="protein sequence ID" value="MEC5388067.1"/>
    <property type="molecule type" value="Genomic_DNA"/>
</dbReference>
<sequence>MIKLLLTLAALSLLPLSAAAQSSRSWNFRVALNDEPIGTQRFTLTPQGDQRELRSEASFDVKVLFINAYRYRHEATERWQGDCLRSIASRTDDDGKLISVKSQREGDKLQVTATKASETLEGCVMTFAYWNPAILRQTKLLNPQTGEYEKVSFALVGEESIEVRGQATKAKRYRLSGPERPIDLWYGADGDWLALQSTVAGGRRLTYKLE</sequence>
<keyword evidence="1" id="KW-0732">Signal</keyword>
<feature type="signal peptide" evidence="1">
    <location>
        <begin position="1"/>
        <end position="20"/>
    </location>
</feature>
<keyword evidence="3" id="KW-1185">Reference proteome</keyword>
<accession>A0ABU6K864</accession>
<name>A0ABU6K864_9RHOO</name>
<evidence type="ECO:0000313" key="3">
    <source>
        <dbReference type="Proteomes" id="UP001331561"/>
    </source>
</evidence>
<dbReference type="InterPro" id="IPR045767">
    <property type="entry name" value="DUF6134"/>
</dbReference>
<dbReference type="Pfam" id="PF19630">
    <property type="entry name" value="DUF6134"/>
    <property type="match status" value="1"/>
</dbReference>
<organism evidence="2 3">
    <name type="scientific">Uliginosibacterium silvisoli</name>
    <dbReference type="NCBI Taxonomy" id="3114758"/>
    <lineage>
        <taxon>Bacteria</taxon>
        <taxon>Pseudomonadati</taxon>
        <taxon>Pseudomonadota</taxon>
        <taxon>Betaproteobacteria</taxon>
        <taxon>Rhodocyclales</taxon>
        <taxon>Zoogloeaceae</taxon>
        <taxon>Uliginosibacterium</taxon>
    </lineage>
</organism>
<gene>
    <name evidence="2" type="ORF">VVD49_20205</name>
</gene>